<evidence type="ECO:0000259" key="4">
    <source>
        <dbReference type="PROSITE" id="PS50127"/>
    </source>
</evidence>
<evidence type="ECO:0000313" key="5">
    <source>
        <dbReference type="EMBL" id="CDS13728.1"/>
    </source>
</evidence>
<accession>A0A077X380</accession>
<organism evidence="5">
    <name type="scientific">Lichtheimia ramosa</name>
    <dbReference type="NCBI Taxonomy" id="688394"/>
    <lineage>
        <taxon>Eukaryota</taxon>
        <taxon>Fungi</taxon>
        <taxon>Fungi incertae sedis</taxon>
        <taxon>Mucoromycota</taxon>
        <taxon>Mucoromycotina</taxon>
        <taxon>Mucoromycetes</taxon>
        <taxon>Mucorales</taxon>
        <taxon>Lichtheimiaceae</taxon>
        <taxon>Lichtheimia</taxon>
    </lineage>
</organism>
<dbReference type="CDD" id="cd23799">
    <property type="entry name" value="UBCc_UBE2J"/>
    <property type="match status" value="1"/>
</dbReference>
<keyword evidence="1" id="KW-0833">Ubl conjugation pathway</keyword>
<evidence type="ECO:0000256" key="2">
    <source>
        <dbReference type="SAM" id="MobiDB-lite"/>
    </source>
</evidence>
<keyword evidence="3" id="KW-1133">Transmembrane helix</keyword>
<dbReference type="OrthoDB" id="1158011at2759"/>
<feature type="domain" description="UBC core" evidence="4">
    <location>
        <begin position="10"/>
        <end position="159"/>
    </location>
</feature>
<reference evidence="5" key="1">
    <citation type="journal article" date="2014" name="Genome Announc.">
        <title>De novo whole-genome sequence and genome annotation of Lichtheimia ramosa.</title>
        <authorList>
            <person name="Linde J."/>
            <person name="Schwartze V."/>
            <person name="Binder U."/>
            <person name="Lass-Florl C."/>
            <person name="Voigt K."/>
            <person name="Horn F."/>
        </authorList>
    </citation>
    <scope>NUCLEOTIDE SEQUENCE</scope>
    <source>
        <strain evidence="5">JMRC FSU:6197</strain>
    </source>
</reference>
<name>A0A077X380_9FUNG</name>
<dbReference type="SMART" id="SM00212">
    <property type="entry name" value="UBCc"/>
    <property type="match status" value="1"/>
</dbReference>
<evidence type="ECO:0000256" key="3">
    <source>
        <dbReference type="SAM" id="Phobius"/>
    </source>
</evidence>
<dbReference type="PROSITE" id="PS50127">
    <property type="entry name" value="UBC_2"/>
    <property type="match status" value="1"/>
</dbReference>
<sequence length="296" mass="33065">MKETYNLKNPAVKRIMQEAKELATEPCYEYEAHPLEDNLFEWHFTVRGPGDTEFEGGIYHGRILLPAEYPFKPPELIFLTPNGRFELNTKVCLSVTKHHEDMWQPAWGIRTVILALMGFFPTEARGAIGGLDYTKEERRAFAKQSKNWTCSVCNISNSELLPDTAPHHQQNNQDNLPDFSFSYKSTNSTTNTTSTTTTTSSTSNEQQDEIDQPSQSQQHTSSSVVNHDPSAIPSQSNDSPATSSLSQSTGSIPMQQPVTSTTLSTDTSTRRPPLWLDGLIGVLIALLVTLIVRRFL</sequence>
<dbReference type="FunFam" id="3.10.110.10:FF:000086">
    <property type="entry name" value="Ubiquitin-conjugating enzyme E2 J1"/>
    <property type="match status" value="1"/>
</dbReference>
<keyword evidence="3" id="KW-0812">Transmembrane</keyword>
<dbReference type="PANTHER" id="PTHR24067">
    <property type="entry name" value="UBIQUITIN-CONJUGATING ENZYME E2"/>
    <property type="match status" value="1"/>
</dbReference>
<keyword evidence="3" id="KW-0472">Membrane</keyword>
<evidence type="ECO:0000256" key="1">
    <source>
        <dbReference type="ARBA" id="ARBA00022786"/>
    </source>
</evidence>
<dbReference type="InterPro" id="IPR050113">
    <property type="entry name" value="Ub_conjugating_enzyme"/>
</dbReference>
<proteinExistence type="predicted"/>
<gene>
    <name evidence="5" type="ORF">LRAMOSA05902</name>
</gene>
<feature type="region of interest" description="Disordered" evidence="2">
    <location>
        <begin position="163"/>
        <end position="271"/>
    </location>
</feature>
<feature type="compositionally biased region" description="Low complexity" evidence="2">
    <location>
        <begin position="212"/>
        <end position="223"/>
    </location>
</feature>
<feature type="compositionally biased region" description="Low complexity" evidence="2">
    <location>
        <begin position="185"/>
        <end position="204"/>
    </location>
</feature>
<protein>
    <recommendedName>
        <fullName evidence="4">UBC core domain-containing protein</fullName>
    </recommendedName>
</protein>
<dbReference type="Pfam" id="PF00179">
    <property type="entry name" value="UQ_con"/>
    <property type="match status" value="1"/>
</dbReference>
<dbReference type="InterPro" id="IPR016135">
    <property type="entry name" value="UBQ-conjugating_enzyme/RWD"/>
</dbReference>
<dbReference type="AlphaFoldDB" id="A0A077X380"/>
<dbReference type="SUPFAM" id="SSF54495">
    <property type="entry name" value="UBC-like"/>
    <property type="match status" value="1"/>
</dbReference>
<feature type="transmembrane region" description="Helical" evidence="3">
    <location>
        <begin position="274"/>
        <end position="292"/>
    </location>
</feature>
<dbReference type="Gene3D" id="3.10.110.10">
    <property type="entry name" value="Ubiquitin Conjugating Enzyme"/>
    <property type="match status" value="1"/>
</dbReference>
<feature type="compositionally biased region" description="Polar residues" evidence="2">
    <location>
        <begin position="232"/>
        <end position="258"/>
    </location>
</feature>
<dbReference type="EMBL" id="LK023385">
    <property type="protein sequence ID" value="CDS13728.1"/>
    <property type="molecule type" value="Genomic_DNA"/>
</dbReference>
<dbReference type="InterPro" id="IPR000608">
    <property type="entry name" value="UBC"/>
</dbReference>